<evidence type="ECO:0000313" key="6">
    <source>
        <dbReference type="Proteomes" id="UP001519362"/>
    </source>
</evidence>
<evidence type="ECO:0000256" key="3">
    <source>
        <dbReference type="ARBA" id="ARBA00023163"/>
    </source>
</evidence>
<dbReference type="InterPro" id="IPR050679">
    <property type="entry name" value="Bact_HTH_transcr_reg"/>
</dbReference>
<evidence type="ECO:0000256" key="1">
    <source>
        <dbReference type="ARBA" id="ARBA00023015"/>
    </source>
</evidence>
<keyword evidence="2" id="KW-0238">DNA-binding</keyword>
<proteinExistence type="predicted"/>
<gene>
    <name evidence="5" type="ORF">JOF34_000008</name>
</gene>
<keyword evidence="6" id="KW-1185">Reference proteome</keyword>
<dbReference type="InterPro" id="IPR011663">
    <property type="entry name" value="UTRA"/>
</dbReference>
<dbReference type="RefSeq" id="WP_165132836.1">
    <property type="nucleotide sequence ID" value="NZ_CP049253.1"/>
</dbReference>
<dbReference type="InterPro" id="IPR036388">
    <property type="entry name" value="WH-like_DNA-bd_sf"/>
</dbReference>
<dbReference type="PROSITE" id="PS50949">
    <property type="entry name" value="HTH_GNTR"/>
    <property type="match status" value="1"/>
</dbReference>
<sequence length="249" mass="27521">MQTFAFRTIADALREEILSGAYAVGDSLPPERVLAERFGASLGTVRVALKELVAEGIVDGSRGRPKTVVRVPRQRSSFDEFHSFAQWARGKGREPGGRVVESVWQIADETDERLLQAPRGTRVLNVVRVRMLDGDVVMLERTRYAEWVGELVQAIPAEASSVTMVLAEHGVRFTHAEHRFGAEGAKARDAQLLGVARGSALLTHRRVSRDPNGRILEWSIDRYIAGKIVVSVGNSWNQNPLTWTVPDAS</sequence>
<protein>
    <submittedName>
        <fullName evidence="5">GntR family transcriptional regulator</fullName>
    </submittedName>
</protein>
<dbReference type="Pfam" id="PF07702">
    <property type="entry name" value="UTRA"/>
    <property type="match status" value="1"/>
</dbReference>
<dbReference type="PANTHER" id="PTHR44846:SF1">
    <property type="entry name" value="MANNOSYL-D-GLYCERATE TRANSPORT_METABOLISM SYSTEM REPRESSOR MNGR-RELATED"/>
    <property type="match status" value="1"/>
</dbReference>
<keyword evidence="3" id="KW-0804">Transcription</keyword>
<dbReference type="PRINTS" id="PR00035">
    <property type="entry name" value="HTHGNTR"/>
</dbReference>
<dbReference type="Proteomes" id="UP001519362">
    <property type="component" value="Unassembled WGS sequence"/>
</dbReference>
<dbReference type="InterPro" id="IPR036390">
    <property type="entry name" value="WH_DNA-bd_sf"/>
</dbReference>
<name>A0ABS4ZDW2_9MICO</name>
<evidence type="ECO:0000256" key="2">
    <source>
        <dbReference type="ARBA" id="ARBA00023125"/>
    </source>
</evidence>
<comment type="caution">
    <text evidence="5">The sequence shown here is derived from an EMBL/GenBank/DDBJ whole genome shotgun (WGS) entry which is preliminary data.</text>
</comment>
<dbReference type="CDD" id="cd07377">
    <property type="entry name" value="WHTH_GntR"/>
    <property type="match status" value="1"/>
</dbReference>
<dbReference type="SUPFAM" id="SSF46785">
    <property type="entry name" value="Winged helix' DNA-binding domain"/>
    <property type="match status" value="1"/>
</dbReference>
<dbReference type="SMART" id="SM00345">
    <property type="entry name" value="HTH_GNTR"/>
    <property type="match status" value="1"/>
</dbReference>
<feature type="domain" description="HTH gntR-type" evidence="4">
    <location>
        <begin position="3"/>
        <end position="71"/>
    </location>
</feature>
<evidence type="ECO:0000313" key="5">
    <source>
        <dbReference type="EMBL" id="MBP2435422.1"/>
    </source>
</evidence>
<evidence type="ECO:0000259" key="4">
    <source>
        <dbReference type="PROSITE" id="PS50949"/>
    </source>
</evidence>
<dbReference type="SUPFAM" id="SSF64288">
    <property type="entry name" value="Chorismate lyase-like"/>
    <property type="match status" value="1"/>
</dbReference>
<dbReference type="Gene3D" id="1.10.10.10">
    <property type="entry name" value="Winged helix-like DNA-binding domain superfamily/Winged helix DNA-binding domain"/>
    <property type="match status" value="1"/>
</dbReference>
<dbReference type="Gene3D" id="3.40.1410.10">
    <property type="entry name" value="Chorismate lyase-like"/>
    <property type="match status" value="1"/>
</dbReference>
<dbReference type="InterPro" id="IPR028978">
    <property type="entry name" value="Chorismate_lyase_/UTRA_dom_sf"/>
</dbReference>
<keyword evidence="1" id="KW-0805">Transcription regulation</keyword>
<dbReference type="SMART" id="SM00866">
    <property type="entry name" value="UTRA"/>
    <property type="match status" value="1"/>
</dbReference>
<reference evidence="5 6" key="1">
    <citation type="submission" date="2021-03" db="EMBL/GenBank/DDBJ databases">
        <title>Sequencing the genomes of 1000 actinobacteria strains.</title>
        <authorList>
            <person name="Klenk H.-P."/>
        </authorList>
    </citation>
    <scope>NUCLEOTIDE SEQUENCE [LARGE SCALE GENOMIC DNA]</scope>
    <source>
        <strain evidence="5 6">DSM 24221</strain>
    </source>
</reference>
<dbReference type="EMBL" id="JAGIOL010000001">
    <property type="protein sequence ID" value="MBP2435422.1"/>
    <property type="molecule type" value="Genomic_DNA"/>
</dbReference>
<dbReference type="InterPro" id="IPR000524">
    <property type="entry name" value="Tscrpt_reg_HTH_GntR"/>
</dbReference>
<dbReference type="PANTHER" id="PTHR44846">
    <property type="entry name" value="MANNOSYL-D-GLYCERATE TRANSPORT/METABOLISM SYSTEM REPRESSOR MNGR-RELATED"/>
    <property type="match status" value="1"/>
</dbReference>
<organism evidence="5 6">
    <name type="scientific">Microbacterium amylolyticum</name>
    <dbReference type="NCBI Taxonomy" id="936337"/>
    <lineage>
        <taxon>Bacteria</taxon>
        <taxon>Bacillati</taxon>
        <taxon>Actinomycetota</taxon>
        <taxon>Actinomycetes</taxon>
        <taxon>Micrococcales</taxon>
        <taxon>Microbacteriaceae</taxon>
        <taxon>Microbacterium</taxon>
    </lineage>
</organism>
<dbReference type="Pfam" id="PF00392">
    <property type="entry name" value="GntR"/>
    <property type="match status" value="1"/>
</dbReference>
<accession>A0ABS4ZDW2</accession>